<dbReference type="InterPro" id="IPR036869">
    <property type="entry name" value="J_dom_sf"/>
</dbReference>
<feature type="compositionally biased region" description="Acidic residues" evidence="2">
    <location>
        <begin position="54"/>
        <end position="68"/>
    </location>
</feature>
<protein>
    <recommendedName>
        <fullName evidence="3">J domain-containing protein</fullName>
    </recommendedName>
</protein>
<dbReference type="SMART" id="SM00271">
    <property type="entry name" value="DnaJ"/>
    <property type="match status" value="1"/>
</dbReference>
<dbReference type="InterPro" id="IPR018253">
    <property type="entry name" value="DnaJ_domain_CS"/>
</dbReference>
<dbReference type="InterPro" id="IPR001623">
    <property type="entry name" value="DnaJ_domain"/>
</dbReference>
<evidence type="ECO:0000313" key="5">
    <source>
        <dbReference type="Proteomes" id="UP000789595"/>
    </source>
</evidence>
<gene>
    <name evidence="4" type="ORF">PECAL_1P24660</name>
</gene>
<feature type="compositionally biased region" description="Basic residues" evidence="2">
    <location>
        <begin position="116"/>
        <end position="127"/>
    </location>
</feature>
<dbReference type="PANTHER" id="PTHR43096">
    <property type="entry name" value="DNAJ HOMOLOG 1, MITOCHONDRIAL-RELATED"/>
    <property type="match status" value="1"/>
</dbReference>
<dbReference type="Gene3D" id="1.10.287.110">
    <property type="entry name" value="DnaJ domain"/>
    <property type="match status" value="1"/>
</dbReference>
<dbReference type="CDD" id="cd06257">
    <property type="entry name" value="DnaJ"/>
    <property type="match status" value="1"/>
</dbReference>
<evidence type="ECO:0000256" key="2">
    <source>
        <dbReference type="SAM" id="MobiDB-lite"/>
    </source>
</evidence>
<keyword evidence="5" id="KW-1185">Reference proteome</keyword>
<dbReference type="GO" id="GO:0005737">
    <property type="term" value="C:cytoplasm"/>
    <property type="evidence" value="ECO:0007669"/>
    <property type="project" value="TreeGrafter"/>
</dbReference>
<feature type="compositionally biased region" description="Basic and acidic residues" evidence="2">
    <location>
        <begin position="95"/>
        <end position="115"/>
    </location>
</feature>
<accession>A0A8J2S773</accession>
<keyword evidence="1" id="KW-0143">Chaperone</keyword>
<dbReference type="GO" id="GO:0042026">
    <property type="term" value="P:protein refolding"/>
    <property type="evidence" value="ECO:0007669"/>
    <property type="project" value="TreeGrafter"/>
</dbReference>
<organism evidence="4 5">
    <name type="scientific">Pelagomonas calceolata</name>
    <dbReference type="NCBI Taxonomy" id="35677"/>
    <lineage>
        <taxon>Eukaryota</taxon>
        <taxon>Sar</taxon>
        <taxon>Stramenopiles</taxon>
        <taxon>Ochrophyta</taxon>
        <taxon>Pelagophyceae</taxon>
        <taxon>Pelagomonadales</taxon>
        <taxon>Pelagomonadaceae</taxon>
        <taxon>Pelagomonas</taxon>
    </lineage>
</organism>
<evidence type="ECO:0000256" key="1">
    <source>
        <dbReference type="ARBA" id="ARBA00023186"/>
    </source>
</evidence>
<evidence type="ECO:0000313" key="4">
    <source>
        <dbReference type="EMBL" id="CAH0365998.1"/>
    </source>
</evidence>
<dbReference type="AlphaFoldDB" id="A0A8J2S773"/>
<dbReference type="PANTHER" id="PTHR43096:SF52">
    <property type="entry name" value="DNAJ HOMOLOG 1, MITOCHONDRIAL-RELATED"/>
    <property type="match status" value="1"/>
</dbReference>
<dbReference type="EMBL" id="CAKKNE010000001">
    <property type="protein sequence ID" value="CAH0365998.1"/>
    <property type="molecule type" value="Genomic_DNA"/>
</dbReference>
<feature type="region of interest" description="Disordered" evidence="2">
    <location>
        <begin position="1"/>
        <end position="128"/>
    </location>
</feature>
<name>A0A8J2S773_9STRA</name>
<dbReference type="PROSITE" id="PS50076">
    <property type="entry name" value="DNAJ_2"/>
    <property type="match status" value="1"/>
</dbReference>
<sequence length="192" mass="20863">MAGAAAQRLEEAQASPRNIKNLLNQARSPEGSGWEGFRSVLEELEPTRSPPSSTEDDASASDSDDDGEAAAWWRREHGAAAVDAPAPAARNRPAAADRQDDARWEGPFDGGDRQPQRRRPPPSSKRKTLYDVLGVSIKAPRSDVKAAYRALALRLHPDKCASPTANERFKAVQEAYATLGDRSRRAAYDASL</sequence>
<dbReference type="Pfam" id="PF00226">
    <property type="entry name" value="DnaJ"/>
    <property type="match status" value="1"/>
</dbReference>
<dbReference type="OrthoDB" id="10250354at2759"/>
<dbReference type="Proteomes" id="UP000789595">
    <property type="component" value="Unassembled WGS sequence"/>
</dbReference>
<comment type="caution">
    <text evidence="4">The sequence shown here is derived from an EMBL/GenBank/DDBJ whole genome shotgun (WGS) entry which is preliminary data.</text>
</comment>
<dbReference type="GO" id="GO:0051082">
    <property type="term" value="F:unfolded protein binding"/>
    <property type="evidence" value="ECO:0007669"/>
    <property type="project" value="TreeGrafter"/>
</dbReference>
<dbReference type="PROSITE" id="PS00636">
    <property type="entry name" value="DNAJ_1"/>
    <property type="match status" value="1"/>
</dbReference>
<feature type="compositionally biased region" description="Polar residues" evidence="2">
    <location>
        <begin position="15"/>
        <end position="27"/>
    </location>
</feature>
<feature type="compositionally biased region" description="Low complexity" evidence="2">
    <location>
        <begin position="79"/>
        <end position="94"/>
    </location>
</feature>
<evidence type="ECO:0000259" key="3">
    <source>
        <dbReference type="PROSITE" id="PS50076"/>
    </source>
</evidence>
<proteinExistence type="predicted"/>
<feature type="domain" description="J" evidence="3">
    <location>
        <begin position="128"/>
        <end position="192"/>
    </location>
</feature>
<dbReference type="SUPFAM" id="SSF46565">
    <property type="entry name" value="Chaperone J-domain"/>
    <property type="match status" value="1"/>
</dbReference>
<dbReference type="PRINTS" id="PR00625">
    <property type="entry name" value="JDOMAIN"/>
</dbReference>
<reference evidence="4" key="1">
    <citation type="submission" date="2021-11" db="EMBL/GenBank/DDBJ databases">
        <authorList>
            <consortium name="Genoscope - CEA"/>
            <person name="William W."/>
        </authorList>
    </citation>
    <scope>NUCLEOTIDE SEQUENCE</scope>
</reference>